<organism evidence="14 15">
    <name type="scientific">Pristionchus entomophagus</name>
    <dbReference type="NCBI Taxonomy" id="358040"/>
    <lineage>
        <taxon>Eukaryota</taxon>
        <taxon>Metazoa</taxon>
        <taxon>Ecdysozoa</taxon>
        <taxon>Nematoda</taxon>
        <taxon>Chromadorea</taxon>
        <taxon>Rhabditida</taxon>
        <taxon>Rhabditina</taxon>
        <taxon>Diplogasteromorpha</taxon>
        <taxon>Diplogasteroidea</taxon>
        <taxon>Neodiplogasteridae</taxon>
        <taxon>Pristionchus</taxon>
    </lineage>
</organism>
<comment type="function">
    <text evidence="12">Structural component of the gap junctions.</text>
</comment>
<keyword evidence="8 12" id="KW-1133">Transmembrane helix</keyword>
<evidence type="ECO:0000313" key="14">
    <source>
        <dbReference type="EMBL" id="GMS80738.1"/>
    </source>
</evidence>
<name>A0AAV5SEX5_9BILA</name>
<keyword evidence="3 12" id="KW-0813">Transport</keyword>
<dbReference type="GO" id="GO:0005921">
    <property type="term" value="C:gap junction"/>
    <property type="evidence" value="ECO:0007669"/>
    <property type="project" value="UniProtKB-SubCell"/>
</dbReference>
<evidence type="ECO:0000256" key="4">
    <source>
        <dbReference type="ARBA" id="ARBA00022475"/>
    </source>
</evidence>
<evidence type="ECO:0000313" key="15">
    <source>
        <dbReference type="Proteomes" id="UP001432027"/>
    </source>
</evidence>
<comment type="similarity">
    <text evidence="12">Belongs to the pannexin family.</text>
</comment>
<proteinExistence type="inferred from homology"/>
<keyword evidence="11 12" id="KW-0407">Ion channel</keyword>
<keyword evidence="5 12" id="KW-0812">Transmembrane</keyword>
<feature type="compositionally biased region" description="Polar residues" evidence="13">
    <location>
        <begin position="511"/>
        <end position="531"/>
    </location>
</feature>
<comment type="caution">
    <text evidence="14">The sequence shown here is derived from an EMBL/GenBank/DDBJ whole genome shotgun (WGS) entry which is preliminary data.</text>
</comment>
<dbReference type="Proteomes" id="UP001432027">
    <property type="component" value="Unassembled WGS sequence"/>
</dbReference>
<accession>A0AAV5SEX5</accession>
<evidence type="ECO:0000256" key="6">
    <source>
        <dbReference type="ARBA" id="ARBA00022868"/>
    </source>
</evidence>
<evidence type="ECO:0000256" key="12">
    <source>
        <dbReference type="RuleBase" id="RU010713"/>
    </source>
</evidence>
<dbReference type="PRINTS" id="PR01262">
    <property type="entry name" value="INNEXIN"/>
</dbReference>
<comment type="caution">
    <text evidence="12">Lacks conserved residue(s) required for the propagation of feature annotation.</text>
</comment>
<feature type="transmembrane region" description="Helical" evidence="12">
    <location>
        <begin position="283"/>
        <end position="307"/>
    </location>
</feature>
<dbReference type="GO" id="GO:0034220">
    <property type="term" value="P:monoatomic ion transmembrane transport"/>
    <property type="evidence" value="ECO:0007669"/>
    <property type="project" value="UniProtKB-KW"/>
</dbReference>
<feature type="transmembrane region" description="Helical" evidence="12">
    <location>
        <begin position="103"/>
        <end position="125"/>
    </location>
</feature>
<evidence type="ECO:0000256" key="2">
    <source>
        <dbReference type="ARBA" id="ARBA00004651"/>
    </source>
</evidence>
<sequence length="531" mass="61066">MVLAATLSMLRYIGGSDDRDFVDRLHSYFTCNILIALSILVSFKQFGGKPVECLVPDMFSSAWEQYAENYCWAQDTYFVPQGKAVARMEEREKRVRRISYYQWIPFFLLMEAACFRLPSLLWFYLSGHSGIKITEIVKLSSDPNNIKPDIKRANIKSLTMHLQGALRFHKRLQKKQIKPHKFFWIFNLPYSAFFVTSMYITTKLFYLINVVLQLLLMNKFLETERYSWYGFGALIDLLKGSHWKHSGIFPRVSLCDFDVRVMGNVQEHTIQCVLVINIFNEKIFIFLWFWYVGLLLFTLGSLLYWLFVSVLPHPARRFVSRHLEMSDMSFDASVPETEKEVDKFVSSYLRSDGVFVLRMITMQSGVIFGTDLTVSLWKSYYGEREVKRSNSLPEQIKSCRKDQPMWIDKDGFNKNGGYGDRSRQPSLDYRQPQWLIEQQENELRMRAGKGGGDAAAGSSSNSPMVPPRVLVRGGDGGNGGERIRLIPPPAPPPDFIRHVALVRGTGDLNDPNETSIVRSAHSTPSKRPSMP</sequence>
<feature type="region of interest" description="Disordered" evidence="13">
    <location>
        <begin position="504"/>
        <end position="531"/>
    </location>
</feature>
<evidence type="ECO:0000256" key="13">
    <source>
        <dbReference type="SAM" id="MobiDB-lite"/>
    </source>
</evidence>
<dbReference type="InterPro" id="IPR000990">
    <property type="entry name" value="Innexin"/>
</dbReference>
<evidence type="ECO:0000256" key="1">
    <source>
        <dbReference type="ARBA" id="ARBA00004610"/>
    </source>
</evidence>
<dbReference type="PANTHER" id="PTHR11893:SF14">
    <property type="entry name" value="INNEXIN-10"/>
    <property type="match status" value="1"/>
</dbReference>
<feature type="transmembrane region" description="Helical" evidence="12">
    <location>
        <begin position="190"/>
        <end position="216"/>
    </location>
</feature>
<feature type="region of interest" description="Disordered" evidence="13">
    <location>
        <begin position="447"/>
        <end position="492"/>
    </location>
</feature>
<feature type="non-terminal residue" evidence="14">
    <location>
        <position position="531"/>
    </location>
</feature>
<keyword evidence="4" id="KW-1003">Cell membrane</keyword>
<protein>
    <recommendedName>
        <fullName evidence="12">Innexin</fullName>
    </recommendedName>
</protein>
<dbReference type="PANTHER" id="PTHR11893">
    <property type="entry name" value="INNEXIN"/>
    <property type="match status" value="1"/>
</dbReference>
<evidence type="ECO:0000256" key="9">
    <source>
        <dbReference type="ARBA" id="ARBA00023065"/>
    </source>
</evidence>
<keyword evidence="9 12" id="KW-0406">Ion transport</keyword>
<reference evidence="14" key="1">
    <citation type="submission" date="2023-10" db="EMBL/GenBank/DDBJ databases">
        <title>Genome assembly of Pristionchus species.</title>
        <authorList>
            <person name="Yoshida K."/>
            <person name="Sommer R.J."/>
        </authorList>
    </citation>
    <scope>NUCLEOTIDE SEQUENCE</scope>
    <source>
        <strain evidence="14">RS0144</strain>
    </source>
</reference>
<dbReference type="AlphaFoldDB" id="A0AAV5SEX5"/>
<evidence type="ECO:0000256" key="5">
    <source>
        <dbReference type="ARBA" id="ARBA00022692"/>
    </source>
</evidence>
<evidence type="ECO:0000256" key="8">
    <source>
        <dbReference type="ARBA" id="ARBA00022989"/>
    </source>
</evidence>
<dbReference type="GO" id="GO:0005243">
    <property type="term" value="F:gap junction channel activity"/>
    <property type="evidence" value="ECO:0007669"/>
    <property type="project" value="TreeGrafter"/>
</dbReference>
<evidence type="ECO:0000256" key="3">
    <source>
        <dbReference type="ARBA" id="ARBA00022448"/>
    </source>
</evidence>
<keyword evidence="10 12" id="KW-0472">Membrane</keyword>
<dbReference type="Pfam" id="PF00876">
    <property type="entry name" value="Innexin"/>
    <property type="match status" value="1"/>
</dbReference>
<dbReference type="EMBL" id="BTSX01000001">
    <property type="protein sequence ID" value="GMS80738.1"/>
    <property type="molecule type" value="Genomic_DNA"/>
</dbReference>
<comment type="subcellular location">
    <subcellularLocation>
        <location evidence="1">Cell junction</location>
        <location evidence="1">Gap junction</location>
    </subcellularLocation>
    <subcellularLocation>
        <location evidence="2 12">Cell membrane</location>
        <topology evidence="2 12">Multi-pass membrane protein</topology>
    </subcellularLocation>
</comment>
<keyword evidence="15" id="KW-1185">Reference proteome</keyword>
<evidence type="ECO:0000256" key="10">
    <source>
        <dbReference type="ARBA" id="ARBA00023136"/>
    </source>
</evidence>
<gene>
    <name evidence="12" type="primary">inx</name>
    <name evidence="14" type="ORF">PENTCL1PPCAC_2913</name>
</gene>
<dbReference type="GO" id="GO:0005886">
    <property type="term" value="C:plasma membrane"/>
    <property type="evidence" value="ECO:0007669"/>
    <property type="project" value="UniProtKB-SubCell"/>
</dbReference>
<evidence type="ECO:0000256" key="11">
    <source>
        <dbReference type="ARBA" id="ARBA00023303"/>
    </source>
</evidence>
<dbReference type="PROSITE" id="PS51013">
    <property type="entry name" value="PANNEXIN"/>
    <property type="match status" value="1"/>
</dbReference>
<evidence type="ECO:0000256" key="7">
    <source>
        <dbReference type="ARBA" id="ARBA00022949"/>
    </source>
</evidence>
<keyword evidence="7" id="KW-0965">Cell junction</keyword>
<keyword evidence="6" id="KW-0303">Gap junction</keyword>